<keyword evidence="3 5" id="KW-0732">Signal</keyword>
<dbReference type="PANTHER" id="PTHR33420:SF12">
    <property type="entry name" value="FIMBRIN-LIKE PROTEIN FIMI-RELATED"/>
    <property type="match status" value="1"/>
</dbReference>
<evidence type="ECO:0000313" key="7">
    <source>
        <dbReference type="EMBL" id="XBM29867.1"/>
    </source>
</evidence>
<evidence type="ECO:0000256" key="2">
    <source>
        <dbReference type="ARBA" id="ARBA00006671"/>
    </source>
</evidence>
<evidence type="ECO:0000256" key="3">
    <source>
        <dbReference type="ARBA" id="ARBA00022729"/>
    </source>
</evidence>
<dbReference type="PANTHER" id="PTHR33420">
    <property type="entry name" value="FIMBRIAL SUBUNIT ELFA-RELATED"/>
    <property type="match status" value="1"/>
</dbReference>
<dbReference type="InterPro" id="IPR000259">
    <property type="entry name" value="Adhesion_dom_fimbrial"/>
</dbReference>
<comment type="subcellular location">
    <subcellularLocation>
        <location evidence="1">Fimbrium</location>
    </subcellularLocation>
</comment>
<evidence type="ECO:0000256" key="1">
    <source>
        <dbReference type="ARBA" id="ARBA00004561"/>
    </source>
</evidence>
<dbReference type="GO" id="GO:0009289">
    <property type="term" value="C:pilus"/>
    <property type="evidence" value="ECO:0007669"/>
    <property type="project" value="UniProtKB-SubCell"/>
</dbReference>
<dbReference type="Gene3D" id="2.60.40.1090">
    <property type="entry name" value="Fimbrial-type adhesion domain"/>
    <property type="match status" value="1"/>
</dbReference>
<dbReference type="InterPro" id="IPR036937">
    <property type="entry name" value="Adhesion_dom_fimbrial_sf"/>
</dbReference>
<protein>
    <submittedName>
        <fullName evidence="7">Fimbrial protein</fullName>
    </submittedName>
</protein>
<feature type="signal peptide" evidence="5">
    <location>
        <begin position="1"/>
        <end position="23"/>
    </location>
</feature>
<accession>A0AAU7FT51</accession>
<evidence type="ECO:0000259" key="6">
    <source>
        <dbReference type="Pfam" id="PF00419"/>
    </source>
</evidence>
<name>A0AAU7FT51_9ENTR</name>
<proteinExistence type="inferred from homology"/>
<dbReference type="AlphaFoldDB" id="A0AAU7FT51"/>
<dbReference type="Pfam" id="PF00419">
    <property type="entry name" value="Fimbrial"/>
    <property type="match status" value="1"/>
</dbReference>
<feature type="chain" id="PRO_5043896471" evidence="5">
    <location>
        <begin position="24"/>
        <end position="180"/>
    </location>
</feature>
<gene>
    <name evidence="7" type="ORF">ABFV38_18475</name>
</gene>
<comment type="similarity">
    <text evidence="2">Belongs to the fimbrial protein family.</text>
</comment>
<evidence type="ECO:0000256" key="4">
    <source>
        <dbReference type="ARBA" id="ARBA00023263"/>
    </source>
</evidence>
<organism evidence="7">
    <name type="scientific">Enterobacter cloacae complex sp. Mu1197</name>
    <dbReference type="NCBI Taxonomy" id="3152302"/>
    <lineage>
        <taxon>Bacteria</taxon>
        <taxon>Pseudomonadati</taxon>
        <taxon>Pseudomonadota</taxon>
        <taxon>Gammaproteobacteria</taxon>
        <taxon>Enterobacterales</taxon>
        <taxon>Enterobacteriaceae</taxon>
        <taxon>Enterobacter</taxon>
        <taxon>Enterobacter cloacae complex</taxon>
    </lineage>
</organism>
<dbReference type="RefSeq" id="WP_348957741.1">
    <property type="nucleotide sequence ID" value="NZ_CP157375.1"/>
</dbReference>
<dbReference type="InterPro" id="IPR050263">
    <property type="entry name" value="Bact_Fimbrial_Adh_Pro"/>
</dbReference>
<dbReference type="GO" id="GO:0043709">
    <property type="term" value="P:cell adhesion involved in single-species biofilm formation"/>
    <property type="evidence" value="ECO:0007669"/>
    <property type="project" value="TreeGrafter"/>
</dbReference>
<keyword evidence="4" id="KW-0281">Fimbrium</keyword>
<feature type="domain" description="Fimbrial-type adhesion" evidence="6">
    <location>
        <begin position="34"/>
        <end position="180"/>
    </location>
</feature>
<evidence type="ECO:0000256" key="5">
    <source>
        <dbReference type="SAM" id="SignalP"/>
    </source>
</evidence>
<sequence length="180" mass="19531">MLLNNKIKALIFGLICTPVISQAANVTINGGEVKFRGLVVAAPCSVKADDINKTVEMGQVRTNNFPTKGTWYDPVAFQIHLEDCDTTVLNTVAVRFDGISDANDPQVFQSGEGAGAAQGIGLGIFDFTGRLLVPNTQPKNYFPLTDGETVLHFSAKYRSTLNHVQSGDASSTVWFKMIYQ</sequence>
<reference evidence="7" key="1">
    <citation type="submission" date="2024-05" db="EMBL/GenBank/DDBJ databases">
        <title>Copy number flexibility facilitates heteroresistance to increasing antibiotic pressure and threatens the beta-lactam pipeline.</title>
        <authorList>
            <person name="Choby J.E."/>
            <person name="Weiss D.S."/>
        </authorList>
    </citation>
    <scope>NUCLEOTIDE SEQUENCE</scope>
    <source>
        <strain evidence="7">Mu1197</strain>
    </source>
</reference>
<dbReference type="EMBL" id="CP157375">
    <property type="protein sequence ID" value="XBM29867.1"/>
    <property type="molecule type" value="Genomic_DNA"/>
</dbReference>
<dbReference type="InterPro" id="IPR008966">
    <property type="entry name" value="Adhesion_dom_sf"/>
</dbReference>
<dbReference type="SUPFAM" id="SSF49401">
    <property type="entry name" value="Bacterial adhesins"/>
    <property type="match status" value="1"/>
</dbReference>